<dbReference type="Proteomes" id="UP000635477">
    <property type="component" value="Unassembled WGS sequence"/>
</dbReference>
<organism evidence="2 3">
    <name type="scientific">Fusarium zealandicum</name>
    <dbReference type="NCBI Taxonomy" id="1053134"/>
    <lineage>
        <taxon>Eukaryota</taxon>
        <taxon>Fungi</taxon>
        <taxon>Dikarya</taxon>
        <taxon>Ascomycota</taxon>
        <taxon>Pezizomycotina</taxon>
        <taxon>Sordariomycetes</taxon>
        <taxon>Hypocreomycetidae</taxon>
        <taxon>Hypocreales</taxon>
        <taxon>Nectriaceae</taxon>
        <taxon>Fusarium</taxon>
        <taxon>Fusarium staphyleae species complex</taxon>
    </lineage>
</organism>
<dbReference type="AlphaFoldDB" id="A0A8H4XKF0"/>
<dbReference type="PANTHER" id="PTHR38789">
    <property type="entry name" value="REPRESSIBLE PROTEIN GRG1, PUTATIVE (AFU_ORTHOLOGUE AFUA_5G14210)-RELATED"/>
    <property type="match status" value="1"/>
</dbReference>
<feature type="compositionally biased region" description="Basic and acidic residues" evidence="1">
    <location>
        <begin position="22"/>
        <end position="32"/>
    </location>
</feature>
<accession>A0A8H4XKF0</accession>
<proteinExistence type="predicted"/>
<dbReference type="OrthoDB" id="10039103at2759"/>
<feature type="compositionally biased region" description="Basic and acidic residues" evidence="1">
    <location>
        <begin position="48"/>
        <end position="71"/>
    </location>
</feature>
<evidence type="ECO:0000313" key="2">
    <source>
        <dbReference type="EMBL" id="KAF4977971.1"/>
    </source>
</evidence>
<dbReference type="InterPro" id="IPR020100">
    <property type="entry name" value="Glc-repressible_Grg1"/>
</dbReference>
<evidence type="ECO:0000256" key="1">
    <source>
        <dbReference type="SAM" id="MobiDB-lite"/>
    </source>
</evidence>
<dbReference type="EMBL" id="JABEYC010000406">
    <property type="protein sequence ID" value="KAF4977971.1"/>
    <property type="molecule type" value="Genomic_DNA"/>
</dbReference>
<dbReference type="Pfam" id="PF11034">
    <property type="entry name" value="Grg1"/>
    <property type="match status" value="1"/>
</dbReference>
<reference evidence="2" key="2">
    <citation type="submission" date="2020-05" db="EMBL/GenBank/DDBJ databases">
        <authorList>
            <person name="Kim H.-S."/>
            <person name="Proctor R.H."/>
            <person name="Brown D.W."/>
        </authorList>
    </citation>
    <scope>NUCLEOTIDE SEQUENCE</scope>
    <source>
        <strain evidence="2">NRRL 22465</strain>
    </source>
</reference>
<name>A0A8H4XKF0_9HYPO</name>
<keyword evidence="3" id="KW-1185">Reference proteome</keyword>
<reference evidence="2" key="1">
    <citation type="journal article" date="2020" name="BMC Genomics">
        <title>Correction to: Identification and distribution of gene clusters required for synthesis of sphingolipid metabolism inhibitors in diverse species of the filamentous fungus Fusarium.</title>
        <authorList>
            <person name="Kim H.S."/>
            <person name="Lohmar J.M."/>
            <person name="Busman M."/>
            <person name="Brown D.W."/>
            <person name="Naumann T.A."/>
            <person name="Divon H.H."/>
            <person name="Lysoe E."/>
            <person name="Uhlig S."/>
            <person name="Proctor R.H."/>
        </authorList>
    </citation>
    <scope>NUCLEOTIDE SEQUENCE</scope>
    <source>
        <strain evidence="2">NRRL 22465</strain>
    </source>
</reference>
<gene>
    <name evidence="2" type="ORF">FZEAL_5579</name>
</gene>
<evidence type="ECO:0008006" key="4">
    <source>
        <dbReference type="Google" id="ProtNLM"/>
    </source>
</evidence>
<evidence type="ECO:0000313" key="3">
    <source>
        <dbReference type="Proteomes" id="UP000635477"/>
    </source>
</evidence>
<protein>
    <recommendedName>
        <fullName evidence="4">Glucose-repressible protein</fullName>
    </recommendedName>
</protein>
<sequence>MESIKQAANYVAETVQGATSEASKEGNKHVAKDGNVPIGTRATAAKDAIGDKIDQTGHENKADVHKEIAKN</sequence>
<dbReference type="PANTHER" id="PTHR38789:SF1">
    <property type="entry name" value="GLUCOSE-REPRESSIBLE GENE PROTEIN-RELATED"/>
    <property type="match status" value="1"/>
</dbReference>
<comment type="caution">
    <text evidence="2">The sequence shown here is derived from an EMBL/GenBank/DDBJ whole genome shotgun (WGS) entry which is preliminary data.</text>
</comment>
<feature type="region of interest" description="Disordered" evidence="1">
    <location>
        <begin position="14"/>
        <end position="71"/>
    </location>
</feature>